<feature type="transmembrane region" description="Helical" evidence="9">
    <location>
        <begin position="73"/>
        <end position="96"/>
    </location>
</feature>
<feature type="transmembrane region" description="Helical" evidence="9">
    <location>
        <begin position="132"/>
        <end position="156"/>
    </location>
</feature>
<feature type="compositionally biased region" description="Basic and acidic residues" evidence="8">
    <location>
        <begin position="338"/>
        <end position="347"/>
    </location>
</feature>
<dbReference type="InterPro" id="IPR004706">
    <property type="entry name" value="Arsenical-R_Acr3"/>
</dbReference>
<comment type="subcellular location">
    <subcellularLocation>
        <location evidence="1">Cell membrane</location>
        <topology evidence="1">Multi-pass membrane protein</topology>
    </subcellularLocation>
</comment>
<evidence type="ECO:0000256" key="5">
    <source>
        <dbReference type="ARBA" id="ARBA00022692"/>
    </source>
</evidence>
<reference evidence="10 11" key="1">
    <citation type="submission" date="2016-10" db="EMBL/GenBank/DDBJ databases">
        <authorList>
            <person name="de Groot N.N."/>
        </authorList>
    </citation>
    <scope>NUCLEOTIDE SEQUENCE [LARGE SCALE GENOMIC DNA]</scope>
    <source>
        <strain evidence="10 11">CGMCC 4.1877</strain>
    </source>
</reference>
<evidence type="ECO:0000256" key="9">
    <source>
        <dbReference type="SAM" id="Phobius"/>
    </source>
</evidence>
<keyword evidence="11" id="KW-1185">Reference proteome</keyword>
<feature type="transmembrane region" description="Helical" evidence="9">
    <location>
        <begin position="44"/>
        <end position="61"/>
    </location>
</feature>
<dbReference type="InterPro" id="IPR038770">
    <property type="entry name" value="Na+/solute_symporter_sf"/>
</dbReference>
<proteinExistence type="inferred from homology"/>
<keyword evidence="4" id="KW-1003">Cell membrane</keyword>
<dbReference type="GO" id="GO:0015297">
    <property type="term" value="F:antiporter activity"/>
    <property type="evidence" value="ECO:0007669"/>
    <property type="project" value="InterPro"/>
</dbReference>
<evidence type="ECO:0000256" key="6">
    <source>
        <dbReference type="ARBA" id="ARBA00022989"/>
    </source>
</evidence>
<evidence type="ECO:0000256" key="3">
    <source>
        <dbReference type="ARBA" id="ARBA00022448"/>
    </source>
</evidence>
<keyword evidence="5 9" id="KW-0812">Transmembrane</keyword>
<keyword evidence="3" id="KW-0813">Transport</keyword>
<dbReference type="PANTHER" id="PTHR43057:SF1">
    <property type="entry name" value="ARSENICAL-RESISTANCE PROTEIN 3"/>
    <property type="match status" value="1"/>
</dbReference>
<dbReference type="Gene3D" id="1.20.1530.20">
    <property type="match status" value="1"/>
</dbReference>
<comment type="similarity">
    <text evidence="2">Belongs to the arsenical resistance-3 (ACR3) (TC 2.A.59) family.</text>
</comment>
<name>A0A1I5FRR2_PSUAM</name>
<dbReference type="GO" id="GO:0015105">
    <property type="term" value="F:arsenite transmembrane transporter activity"/>
    <property type="evidence" value="ECO:0007669"/>
    <property type="project" value="TreeGrafter"/>
</dbReference>
<evidence type="ECO:0000313" key="10">
    <source>
        <dbReference type="EMBL" id="SFO26447.1"/>
    </source>
</evidence>
<feature type="transmembrane region" description="Helical" evidence="9">
    <location>
        <begin position="102"/>
        <end position="125"/>
    </location>
</feature>
<organism evidence="10 11">
    <name type="scientific">Pseudonocardia ammonioxydans</name>
    <dbReference type="NCBI Taxonomy" id="260086"/>
    <lineage>
        <taxon>Bacteria</taxon>
        <taxon>Bacillati</taxon>
        <taxon>Actinomycetota</taxon>
        <taxon>Actinomycetes</taxon>
        <taxon>Pseudonocardiales</taxon>
        <taxon>Pseudonocardiaceae</taxon>
        <taxon>Pseudonocardia</taxon>
    </lineage>
</organism>
<evidence type="ECO:0000256" key="2">
    <source>
        <dbReference type="ARBA" id="ARBA00010110"/>
    </source>
</evidence>
<dbReference type="GO" id="GO:0015104">
    <property type="term" value="F:antimonite transmembrane transporter activity"/>
    <property type="evidence" value="ECO:0007669"/>
    <property type="project" value="TreeGrafter"/>
</dbReference>
<feature type="transmembrane region" description="Helical" evidence="9">
    <location>
        <begin position="198"/>
        <end position="220"/>
    </location>
</feature>
<dbReference type="RefSeq" id="WP_093352390.1">
    <property type="nucleotide sequence ID" value="NZ_FOUY01000040.1"/>
</dbReference>
<protein>
    <submittedName>
        <fullName evidence="10">Arsenite efflux pump ArsB, ACR3 family</fullName>
    </submittedName>
</protein>
<dbReference type="OrthoDB" id="3254016at2"/>
<evidence type="ECO:0000256" key="1">
    <source>
        <dbReference type="ARBA" id="ARBA00004651"/>
    </source>
</evidence>
<keyword evidence="7 9" id="KW-0472">Membrane</keyword>
<accession>A0A1I5FRR2</accession>
<evidence type="ECO:0000313" key="11">
    <source>
        <dbReference type="Proteomes" id="UP000199614"/>
    </source>
</evidence>
<gene>
    <name evidence="10" type="ORF">SAMN05216207_104028</name>
</gene>
<dbReference type="Proteomes" id="UP000199614">
    <property type="component" value="Unassembled WGS sequence"/>
</dbReference>
<dbReference type="GO" id="GO:0005886">
    <property type="term" value="C:plasma membrane"/>
    <property type="evidence" value="ECO:0007669"/>
    <property type="project" value="UniProtKB-SubCell"/>
</dbReference>
<dbReference type="AlphaFoldDB" id="A0A1I5FRR2"/>
<dbReference type="EMBL" id="FOUY01000040">
    <property type="protein sequence ID" value="SFO26447.1"/>
    <property type="molecule type" value="Genomic_DNA"/>
</dbReference>
<evidence type="ECO:0000256" key="8">
    <source>
        <dbReference type="SAM" id="MobiDB-lite"/>
    </source>
</evidence>
<feature type="transmembrane region" description="Helical" evidence="9">
    <location>
        <begin position="232"/>
        <end position="255"/>
    </location>
</feature>
<dbReference type="InterPro" id="IPR002657">
    <property type="entry name" value="BilAc:Na_symport/Acr3"/>
</dbReference>
<dbReference type="PANTHER" id="PTHR43057">
    <property type="entry name" value="ARSENITE EFFLUX TRANSPORTER"/>
    <property type="match status" value="1"/>
</dbReference>
<feature type="region of interest" description="Disordered" evidence="8">
    <location>
        <begin position="325"/>
        <end position="347"/>
    </location>
</feature>
<dbReference type="Pfam" id="PF01758">
    <property type="entry name" value="SBF"/>
    <property type="match status" value="1"/>
</dbReference>
<evidence type="ECO:0000256" key="7">
    <source>
        <dbReference type="ARBA" id="ARBA00023136"/>
    </source>
</evidence>
<feature type="transmembrane region" description="Helical" evidence="9">
    <location>
        <begin position="15"/>
        <end position="32"/>
    </location>
</feature>
<evidence type="ECO:0000256" key="4">
    <source>
        <dbReference type="ARBA" id="ARBA00022475"/>
    </source>
</evidence>
<keyword evidence="6 9" id="KW-1133">Transmembrane helix</keyword>
<dbReference type="STRING" id="260086.SAMN05216207_104028"/>
<feature type="transmembrane region" description="Helical" evidence="9">
    <location>
        <begin position="168"/>
        <end position="186"/>
    </location>
</feature>
<sequence>MSVETVVAWWERHQIPIYLTGLAVGAVIGVLLPESTAAAVEVAIYPVLGLLLYATFLQVPFAQITRSLRDGRFVTAALVLNFVLVPVLVAAAILPLGLERAVLFGVLLVLLTPCIDYVIVFCGLAGGDERRLLAISPLLMLAQIVVLPLFVLVAVGPDLVGAIEPGPFLDAFGLLIAAPLVLAWVTGRLRGRFRAVAVTERAATAAMVPLMTLTLAVVVTSQVPTLSGQLGAIVPVLPIYVGFLVVMAAVGIATARAFRFDVPATRALVFSGATRNSLVVLPLALALPPMFAVTPAVVIAQTLVELIGMVVFVRFLPRLIPQRAPAPTAPSGQAATTRRTDDREESP</sequence>